<dbReference type="InterPro" id="IPR023865">
    <property type="entry name" value="Aliphatic_acid_kinase_CS"/>
</dbReference>
<keyword evidence="2 9" id="KW-0963">Cytoplasm</keyword>
<evidence type="ECO:0000256" key="2">
    <source>
        <dbReference type="ARBA" id="ARBA00022490"/>
    </source>
</evidence>
<evidence type="ECO:0000256" key="6">
    <source>
        <dbReference type="ARBA" id="ARBA00022777"/>
    </source>
</evidence>
<comment type="subunit">
    <text evidence="9">Homodimer.</text>
</comment>
<feature type="site" description="Transition state stabilizer" evidence="9">
    <location>
        <position position="237"/>
    </location>
</feature>
<feature type="binding site" evidence="9">
    <location>
        <position position="381"/>
    </location>
    <ligand>
        <name>Mg(2+)</name>
        <dbReference type="ChEBI" id="CHEBI:18420"/>
    </ligand>
</feature>
<gene>
    <name evidence="9" type="primary">ackA</name>
    <name evidence="11" type="ORF">ACFOLG_13060</name>
</gene>
<evidence type="ECO:0000256" key="8">
    <source>
        <dbReference type="ARBA" id="ARBA00022842"/>
    </source>
</evidence>
<keyword evidence="5 9" id="KW-0547">Nucleotide-binding</keyword>
<comment type="pathway">
    <text evidence="9">Metabolic intermediate biosynthesis; acetyl-CoA biosynthesis; acetyl-CoA from acetate: step 1/2.</text>
</comment>
<feature type="binding site" evidence="9">
    <location>
        <begin position="204"/>
        <end position="208"/>
    </location>
    <ligand>
        <name>ATP</name>
        <dbReference type="ChEBI" id="CHEBI:30616"/>
    </ligand>
</feature>
<dbReference type="Gene3D" id="3.30.420.40">
    <property type="match status" value="2"/>
</dbReference>
<dbReference type="PRINTS" id="PR00471">
    <property type="entry name" value="ACETATEKNASE"/>
</dbReference>
<evidence type="ECO:0000313" key="12">
    <source>
        <dbReference type="Proteomes" id="UP001595741"/>
    </source>
</evidence>
<feature type="binding site" evidence="9">
    <location>
        <position position="9"/>
    </location>
    <ligand>
        <name>Mg(2+)</name>
        <dbReference type="ChEBI" id="CHEBI:18420"/>
    </ligand>
</feature>
<keyword evidence="3 9" id="KW-0808">Transferase</keyword>
<feature type="binding site" evidence="9">
    <location>
        <begin position="327"/>
        <end position="331"/>
    </location>
    <ligand>
        <name>ATP</name>
        <dbReference type="ChEBI" id="CHEBI:30616"/>
    </ligand>
</feature>
<dbReference type="InterPro" id="IPR000890">
    <property type="entry name" value="Aliphatic_acid_kin_short-chain"/>
</dbReference>
<evidence type="ECO:0000256" key="10">
    <source>
        <dbReference type="RuleBase" id="RU003835"/>
    </source>
</evidence>
<dbReference type="PANTHER" id="PTHR21060:SF21">
    <property type="entry name" value="ACETATE KINASE"/>
    <property type="match status" value="1"/>
</dbReference>
<sequence>MITHTLVINCGSSSLKFALINPQTQATTLTGLAEKLGLPDACISFKQDGAKVELSLAQGDHAGAMRAILSYLNERELTGSVTAIGHRVVHGGETFQQSTLIDAGVIAAIEDCARLAPLHNPAHLLGIRTAMQCFPGLPQVAVFDTAFHQSMPQHAYLYAVPMRLYREHGVRRYGFHGTSHRYVSAEAARMLGKPLADTALVSAHLGNGASVAAVLGGKSVDTSMGLTPLEGLVMGTRSGDIDPGVFGYLATELHTDIQGVADILNKQSGLLGLSELSSDCRELEQAAADGHAGAIIALEVFAYRLAKQIAAMTVALGRLDALVFTGGIGENSPLLRGKVIKQLGFLGLQLDVAANEAACRGQSGRISRADGTAALVVNTNEELMIALDTAALTGQQGA</sequence>
<reference evidence="12" key="1">
    <citation type="journal article" date="2019" name="Int. J. Syst. Evol. Microbiol.">
        <title>The Global Catalogue of Microorganisms (GCM) 10K type strain sequencing project: providing services to taxonomists for standard genome sequencing and annotation.</title>
        <authorList>
            <consortium name="The Broad Institute Genomics Platform"/>
            <consortium name="The Broad Institute Genome Sequencing Center for Infectious Disease"/>
            <person name="Wu L."/>
            <person name="Ma J."/>
        </authorList>
    </citation>
    <scope>NUCLEOTIDE SEQUENCE [LARGE SCALE GENOMIC DNA]</scope>
    <source>
        <strain evidence="12">KCTC 42742</strain>
    </source>
</reference>
<dbReference type="RefSeq" id="WP_386092546.1">
    <property type="nucleotide sequence ID" value="NZ_JBHRXN010000031.1"/>
</dbReference>
<accession>A0ABV7RI60</accession>
<comment type="cofactor">
    <cofactor evidence="9">
        <name>Mg(2+)</name>
        <dbReference type="ChEBI" id="CHEBI:18420"/>
    </cofactor>
    <cofactor evidence="9">
        <name>Mn(2+)</name>
        <dbReference type="ChEBI" id="CHEBI:29035"/>
    </cofactor>
    <text evidence="9">Mg(2+). Can also accept Mn(2+).</text>
</comment>
<dbReference type="PROSITE" id="PS01075">
    <property type="entry name" value="ACETATE_KINASE_1"/>
    <property type="match status" value="1"/>
</dbReference>
<feature type="active site" description="Proton donor/acceptor" evidence="9">
    <location>
        <position position="144"/>
    </location>
</feature>
<evidence type="ECO:0000256" key="3">
    <source>
        <dbReference type="ARBA" id="ARBA00022679"/>
    </source>
</evidence>
<protein>
    <recommendedName>
        <fullName evidence="9">Acetate kinase</fullName>
        <ecNumber evidence="9">2.7.2.1</ecNumber>
    </recommendedName>
    <alternativeName>
        <fullName evidence="9">Acetokinase</fullName>
    </alternativeName>
</protein>
<dbReference type="EC" id="2.7.2.1" evidence="9"/>
<feature type="binding site" evidence="9">
    <location>
        <position position="87"/>
    </location>
    <ligand>
        <name>substrate</name>
    </ligand>
</feature>
<dbReference type="PROSITE" id="PS01076">
    <property type="entry name" value="ACETATE_KINASE_2"/>
    <property type="match status" value="1"/>
</dbReference>
<dbReference type="InterPro" id="IPR004372">
    <property type="entry name" value="Ac/propionate_kinase"/>
</dbReference>
<comment type="catalytic activity">
    <reaction evidence="9">
        <text>acetate + ATP = acetyl phosphate + ADP</text>
        <dbReference type="Rhea" id="RHEA:11352"/>
        <dbReference type="ChEBI" id="CHEBI:22191"/>
        <dbReference type="ChEBI" id="CHEBI:30089"/>
        <dbReference type="ChEBI" id="CHEBI:30616"/>
        <dbReference type="ChEBI" id="CHEBI:456216"/>
        <dbReference type="EC" id="2.7.2.1"/>
    </reaction>
</comment>
<dbReference type="SUPFAM" id="SSF53067">
    <property type="entry name" value="Actin-like ATPase domain"/>
    <property type="match status" value="2"/>
</dbReference>
<comment type="similarity">
    <text evidence="1 9 10">Belongs to the acetokinase family.</text>
</comment>
<organism evidence="11 12">
    <name type="scientific">Vogesella facilis</name>
    <dbReference type="NCBI Taxonomy" id="1655232"/>
    <lineage>
        <taxon>Bacteria</taxon>
        <taxon>Pseudomonadati</taxon>
        <taxon>Pseudomonadota</taxon>
        <taxon>Betaproteobacteria</taxon>
        <taxon>Neisseriales</taxon>
        <taxon>Chromobacteriaceae</taxon>
        <taxon>Vogesella</taxon>
    </lineage>
</organism>
<dbReference type="PIRSF" id="PIRSF000722">
    <property type="entry name" value="Acetate_prop_kin"/>
    <property type="match status" value="1"/>
</dbReference>
<dbReference type="Pfam" id="PF00871">
    <property type="entry name" value="Acetate_kinase"/>
    <property type="match status" value="1"/>
</dbReference>
<evidence type="ECO:0000256" key="4">
    <source>
        <dbReference type="ARBA" id="ARBA00022723"/>
    </source>
</evidence>
<dbReference type="Proteomes" id="UP001595741">
    <property type="component" value="Unassembled WGS sequence"/>
</dbReference>
<dbReference type="HAMAP" id="MF_00020">
    <property type="entry name" value="Acetate_kinase"/>
    <property type="match status" value="1"/>
</dbReference>
<dbReference type="NCBIfam" id="TIGR00016">
    <property type="entry name" value="ackA"/>
    <property type="match status" value="1"/>
</dbReference>
<dbReference type="EMBL" id="JBHRXN010000031">
    <property type="protein sequence ID" value="MFC3533107.1"/>
    <property type="molecule type" value="Genomic_DNA"/>
</dbReference>
<evidence type="ECO:0000256" key="9">
    <source>
        <dbReference type="HAMAP-Rule" id="MF_00020"/>
    </source>
</evidence>
<comment type="subcellular location">
    <subcellularLocation>
        <location evidence="9">Cytoplasm</location>
    </subcellularLocation>
</comment>
<keyword evidence="6 9" id="KW-0418">Kinase</keyword>
<keyword evidence="8 9" id="KW-0460">Magnesium</keyword>
<dbReference type="CDD" id="cd24010">
    <property type="entry name" value="ASKHA_NBD_AcK_PK"/>
    <property type="match status" value="1"/>
</dbReference>
<evidence type="ECO:0000256" key="1">
    <source>
        <dbReference type="ARBA" id="ARBA00008748"/>
    </source>
</evidence>
<proteinExistence type="inferred from homology"/>
<feature type="binding site" evidence="9">
    <location>
        <position position="16"/>
    </location>
    <ligand>
        <name>ATP</name>
        <dbReference type="ChEBI" id="CHEBI:30616"/>
    </ligand>
</feature>
<keyword evidence="7 9" id="KW-0067">ATP-binding</keyword>
<name>A0ABV7RI60_9NEIS</name>
<evidence type="ECO:0000256" key="7">
    <source>
        <dbReference type="ARBA" id="ARBA00022840"/>
    </source>
</evidence>
<evidence type="ECO:0000256" key="5">
    <source>
        <dbReference type="ARBA" id="ARBA00022741"/>
    </source>
</evidence>
<evidence type="ECO:0000313" key="11">
    <source>
        <dbReference type="EMBL" id="MFC3533107.1"/>
    </source>
</evidence>
<comment type="function">
    <text evidence="9">Catalyzes the formation of acetyl phosphate from acetate and ATP. Can also catalyze the reverse reaction.</text>
</comment>
<dbReference type="InterPro" id="IPR043129">
    <property type="entry name" value="ATPase_NBD"/>
</dbReference>
<keyword evidence="12" id="KW-1185">Reference proteome</keyword>
<comment type="caution">
    <text evidence="11">The sequence shown here is derived from an EMBL/GenBank/DDBJ whole genome shotgun (WGS) entry which is preliminary data.</text>
</comment>
<keyword evidence="4 9" id="KW-0479">Metal-binding</keyword>
<feature type="site" description="Transition state stabilizer" evidence="9">
    <location>
        <position position="176"/>
    </location>
</feature>
<dbReference type="GO" id="GO:0016301">
    <property type="term" value="F:kinase activity"/>
    <property type="evidence" value="ECO:0007669"/>
    <property type="project" value="UniProtKB-KW"/>
</dbReference>
<feature type="binding site" evidence="9">
    <location>
        <begin position="279"/>
        <end position="281"/>
    </location>
    <ligand>
        <name>ATP</name>
        <dbReference type="ChEBI" id="CHEBI:30616"/>
    </ligand>
</feature>
<dbReference type="PANTHER" id="PTHR21060">
    <property type="entry name" value="ACETATE KINASE"/>
    <property type="match status" value="1"/>
</dbReference>